<dbReference type="OrthoDB" id="42441at2"/>
<keyword evidence="2" id="KW-1185">Reference proteome</keyword>
<proteinExistence type="predicted"/>
<dbReference type="EMBL" id="CP001634">
    <property type="protein sequence ID" value="ACR79992.1"/>
    <property type="molecule type" value="Genomic_DNA"/>
</dbReference>
<evidence type="ECO:0000313" key="1">
    <source>
        <dbReference type="EMBL" id="ACR79992.1"/>
    </source>
</evidence>
<dbReference type="RefSeq" id="WP_015868647.1">
    <property type="nucleotide sequence ID" value="NC_012785.1"/>
</dbReference>
<dbReference type="Proteomes" id="UP000002382">
    <property type="component" value="Chromosome"/>
</dbReference>
<reference evidence="1 2" key="1">
    <citation type="submission" date="2009-06" db="EMBL/GenBank/DDBJ databases">
        <title>Complete sequence of Thermotogales bacterium TBF 19.5.1.</title>
        <authorList>
            <consortium name="US DOE Joint Genome Institute"/>
            <person name="Lucas S."/>
            <person name="Copeland A."/>
            <person name="Lapidus A."/>
            <person name="Glavina del Rio T."/>
            <person name="Tice H."/>
            <person name="Bruce D."/>
            <person name="Goodwin L."/>
            <person name="Pitluck S."/>
            <person name="Chertkov O."/>
            <person name="Brettin T."/>
            <person name="Detter J.C."/>
            <person name="Han C."/>
            <person name="Schmutz J."/>
            <person name="Larimer F."/>
            <person name="Land M."/>
            <person name="Hauser L."/>
            <person name="Kyrpides N."/>
            <person name="Ovchinnikova G."/>
            <person name="Noll K."/>
        </authorList>
    </citation>
    <scope>NUCLEOTIDE SEQUENCE [LARGE SCALE GENOMIC DNA]</scope>
    <source>
        <strain evidence="2">ATCC BAA-1733 / DSM 21960 / TBF 19.5.1</strain>
    </source>
</reference>
<reference evidence="1 2" key="2">
    <citation type="journal article" date="2011" name="J. Bacteriol.">
        <title>Genome Sequence of Kosmotoga olearia Strain TBF 19.5.1, a Thermophilic Bacterium with a Wide Growth Temperature Range, Isolated from the Troll B Oil Platform in the North Sea.</title>
        <authorList>
            <person name="Swithers K.S."/>
            <person name="Dipippo J.L."/>
            <person name="Bruce D.C."/>
            <person name="Detter C."/>
            <person name="Tapia R."/>
            <person name="Han S."/>
            <person name="Goodwin L.A."/>
            <person name="Han J."/>
            <person name="Woyke T."/>
            <person name="Pitluck S."/>
            <person name="Pennacchio L."/>
            <person name="Nolan M."/>
            <person name="Mikhailova N."/>
            <person name="Land M.L."/>
            <person name="Nesbo C.L."/>
            <person name="Gogarten J.P."/>
            <person name="Noll K.M."/>
        </authorList>
    </citation>
    <scope>NUCLEOTIDE SEQUENCE [LARGE SCALE GENOMIC DNA]</scope>
    <source>
        <strain evidence="2">ATCC BAA-1733 / DSM 21960 / TBF 19.5.1</strain>
    </source>
</reference>
<accession>C5CDC9</accession>
<dbReference type="KEGG" id="kol:Kole_1298"/>
<sequence>MKLDSFFASYPVFTTTELKEYLKSWKSKAEKNYYLLLNYHLKQGRIIKICRSLYASVPANANPENFSPNPFLVAGKRTSDSILAYHTAQEYYGSAYSIHNVRTFITNRNIKPFEFRDIYYKPVKPPTTLLKKKKVNYGVKEIDIQGLKVRITCRERTFVDMLDRPDLSGGIEEVWRSLEMTEFLDMRVLFEYLKLLENSTTAAKVGFFLETHRKTFNVESSLLHEIEKLKPKSIHYLDRSRKEKTRVSKKWNLAIPESLLELEWEE</sequence>
<name>C5CDC9_KOSOT</name>
<dbReference type="HOGENOM" id="CLU_087902_0_0_0"/>
<protein>
    <submittedName>
        <fullName evidence="1">Transcriptional regulator</fullName>
    </submittedName>
</protein>
<gene>
    <name evidence="1" type="ordered locus">Kole_1298</name>
</gene>
<dbReference type="STRING" id="521045.Kole_1298"/>
<organism evidence="1 2">
    <name type="scientific">Kosmotoga olearia (strain ATCC BAA-1733 / DSM 21960 / TBF 19.5.1)</name>
    <dbReference type="NCBI Taxonomy" id="521045"/>
    <lineage>
        <taxon>Bacteria</taxon>
        <taxon>Thermotogati</taxon>
        <taxon>Thermotogota</taxon>
        <taxon>Thermotogae</taxon>
        <taxon>Kosmotogales</taxon>
        <taxon>Kosmotogaceae</taxon>
        <taxon>Kosmotoga</taxon>
    </lineage>
</organism>
<dbReference type="eggNOG" id="COG5340">
    <property type="taxonomic scope" value="Bacteria"/>
</dbReference>
<dbReference type="AlphaFoldDB" id="C5CDC9"/>
<evidence type="ECO:0000313" key="2">
    <source>
        <dbReference type="Proteomes" id="UP000002382"/>
    </source>
</evidence>